<feature type="repeat" description="TPR" evidence="1">
    <location>
        <begin position="221"/>
        <end position="254"/>
    </location>
</feature>
<dbReference type="InterPro" id="IPR011990">
    <property type="entry name" value="TPR-like_helical_dom_sf"/>
</dbReference>
<proteinExistence type="predicted"/>
<sequence>MFEFKQGLFQFEFTDHHAILGVSLEADFEDIRKRYMRIARRLHPDTCPFENPQDQELAKQLLAKLVSPAYNQFSKEGERKEYILLLKTMGDRTVKEQHNLKLQTEAAQKLMQASDYQNAYESAIQELAKNQYESPQKALDFIAQISELNLIYLLRKNQRGGVSPAPSVKVADQTPAPAAIPKKDSFVEQACHRAEQLMASQNYAQAVLELKDAIKREPDNSHCHGLLGLVYLKQNQPKLATPHINRALQLNPTQPQALDAKKQLEKATPQAGAKSKTAQQSAKKSEGGLFGGLFGGKKK</sequence>
<dbReference type="InterPro" id="IPR001623">
    <property type="entry name" value="DnaJ_domain"/>
</dbReference>
<evidence type="ECO:0000256" key="2">
    <source>
        <dbReference type="SAM" id="MobiDB-lite"/>
    </source>
</evidence>
<accession>A0A7Z9E245</accession>
<protein>
    <recommendedName>
        <fullName evidence="3">J domain-containing protein</fullName>
    </recommendedName>
</protein>
<dbReference type="SMART" id="SM00028">
    <property type="entry name" value="TPR"/>
    <property type="match status" value="2"/>
</dbReference>
<dbReference type="PROSITE" id="PS50076">
    <property type="entry name" value="DNAJ_2"/>
    <property type="match status" value="1"/>
</dbReference>
<dbReference type="RefSeq" id="WP_083625571.1">
    <property type="nucleotide sequence ID" value="NZ_LR734879.1"/>
</dbReference>
<dbReference type="PROSITE" id="PS50005">
    <property type="entry name" value="TPR"/>
    <property type="match status" value="1"/>
</dbReference>
<dbReference type="Gene3D" id="1.25.40.10">
    <property type="entry name" value="Tetratricopeptide repeat domain"/>
    <property type="match status" value="1"/>
</dbReference>
<dbReference type="SUPFAM" id="SSF46565">
    <property type="entry name" value="Chaperone J-domain"/>
    <property type="match status" value="1"/>
</dbReference>
<name>A0A7Z9E245_9CYAN</name>
<feature type="compositionally biased region" description="Gly residues" evidence="2">
    <location>
        <begin position="288"/>
        <end position="299"/>
    </location>
</feature>
<dbReference type="Gene3D" id="1.10.287.110">
    <property type="entry name" value="DnaJ domain"/>
    <property type="match status" value="1"/>
</dbReference>
<dbReference type="CDD" id="cd06257">
    <property type="entry name" value="DnaJ"/>
    <property type="match status" value="1"/>
</dbReference>
<evidence type="ECO:0000313" key="5">
    <source>
        <dbReference type="Proteomes" id="UP000184550"/>
    </source>
</evidence>
<dbReference type="Proteomes" id="UP000184550">
    <property type="component" value="Unassembled WGS sequence"/>
</dbReference>
<dbReference type="SMART" id="SM00271">
    <property type="entry name" value="DnaJ"/>
    <property type="match status" value="1"/>
</dbReference>
<dbReference type="InterPro" id="IPR019734">
    <property type="entry name" value="TPR_rpt"/>
</dbReference>
<dbReference type="Pfam" id="PF00226">
    <property type="entry name" value="DnaJ"/>
    <property type="match status" value="1"/>
</dbReference>
<dbReference type="AlphaFoldDB" id="A0A7Z9E245"/>
<evidence type="ECO:0000256" key="1">
    <source>
        <dbReference type="PROSITE-ProRule" id="PRU00339"/>
    </source>
</evidence>
<evidence type="ECO:0000259" key="3">
    <source>
        <dbReference type="PROSITE" id="PS50076"/>
    </source>
</evidence>
<dbReference type="Pfam" id="PF14559">
    <property type="entry name" value="TPR_19"/>
    <property type="match status" value="1"/>
</dbReference>
<feature type="domain" description="J" evidence="3">
    <location>
        <begin position="15"/>
        <end position="86"/>
    </location>
</feature>
<dbReference type="InterPro" id="IPR036869">
    <property type="entry name" value="J_dom_sf"/>
</dbReference>
<gene>
    <name evidence="4" type="ORF">PL8927_780148</name>
</gene>
<feature type="compositionally biased region" description="Low complexity" evidence="2">
    <location>
        <begin position="270"/>
        <end position="282"/>
    </location>
</feature>
<evidence type="ECO:0000313" key="4">
    <source>
        <dbReference type="EMBL" id="VXD23521.1"/>
    </source>
</evidence>
<organism evidence="4 5">
    <name type="scientific">Planktothrix serta PCC 8927</name>
    <dbReference type="NCBI Taxonomy" id="671068"/>
    <lineage>
        <taxon>Bacteria</taxon>
        <taxon>Bacillati</taxon>
        <taxon>Cyanobacteriota</taxon>
        <taxon>Cyanophyceae</taxon>
        <taxon>Oscillatoriophycideae</taxon>
        <taxon>Oscillatoriales</taxon>
        <taxon>Microcoleaceae</taxon>
        <taxon>Planktothrix</taxon>
    </lineage>
</organism>
<dbReference type="SUPFAM" id="SSF48452">
    <property type="entry name" value="TPR-like"/>
    <property type="match status" value="1"/>
</dbReference>
<dbReference type="EMBL" id="CZCU02000155">
    <property type="protein sequence ID" value="VXD23521.1"/>
    <property type="molecule type" value="Genomic_DNA"/>
</dbReference>
<reference evidence="4" key="1">
    <citation type="submission" date="2019-10" db="EMBL/GenBank/DDBJ databases">
        <authorList>
            <consortium name="Genoscope - CEA"/>
            <person name="William W."/>
        </authorList>
    </citation>
    <scope>NUCLEOTIDE SEQUENCE [LARGE SCALE GENOMIC DNA]</scope>
    <source>
        <strain evidence="4">BBR_PRJEB10992</strain>
    </source>
</reference>
<keyword evidence="5" id="KW-1185">Reference proteome</keyword>
<comment type="caution">
    <text evidence="4">The sequence shown here is derived from an EMBL/GenBank/DDBJ whole genome shotgun (WGS) entry which is preliminary data.</text>
</comment>
<dbReference type="OrthoDB" id="494812at2"/>
<keyword evidence="1" id="KW-0802">TPR repeat</keyword>
<feature type="region of interest" description="Disordered" evidence="2">
    <location>
        <begin position="256"/>
        <end position="299"/>
    </location>
</feature>